<dbReference type="AlphaFoldDB" id="A0A3S1ATB3"/>
<dbReference type="EMBL" id="RSCL01000001">
    <property type="protein sequence ID" value="RUT10231.1"/>
    <property type="molecule type" value="Genomic_DNA"/>
</dbReference>
<keyword evidence="2" id="KW-1185">Reference proteome</keyword>
<comment type="caution">
    <text evidence="1">The sequence shown here is derived from an EMBL/GenBank/DDBJ whole genome shotgun (WGS) entry which is preliminary data.</text>
</comment>
<proteinExistence type="predicted"/>
<evidence type="ECO:0000313" key="2">
    <source>
        <dbReference type="Proteomes" id="UP000271624"/>
    </source>
</evidence>
<gene>
    <name evidence="1" type="ORF">DSM106972_007260</name>
</gene>
<accession>A0A3S1ATB3</accession>
<reference evidence="1" key="1">
    <citation type="submission" date="2018-12" db="EMBL/GenBank/DDBJ databases">
        <authorList>
            <person name="Will S."/>
            <person name="Neumann-Schaal M."/>
            <person name="Henke P."/>
        </authorList>
    </citation>
    <scope>NUCLEOTIDE SEQUENCE</scope>
    <source>
        <strain evidence="1">PCC 7102</strain>
    </source>
</reference>
<sequence length="151" mass="17222">MIQNWITVEGVVTSGYQVASGKSKNSPYPRGTLEMQLPFFKDLGLDISNYYLGTLNISIIPKEFKLNKPQYTFRNVKWSPEHDTEDFSFSHCQVIFNGSKYDALIYYPHPETKINHFQNPSILEIIAVPIPDIKYGNSVTVEINTSEVSII</sequence>
<dbReference type="RefSeq" id="WP_127078897.1">
    <property type="nucleotide sequence ID" value="NZ_RSCL01000001.1"/>
</dbReference>
<reference evidence="1" key="2">
    <citation type="journal article" date="2019" name="Genome Biol. Evol.">
        <title>Day and night: Metabolic profiles and evolutionary relationships of six axenic non-marine cyanobacteria.</title>
        <authorList>
            <person name="Will S.E."/>
            <person name="Henke P."/>
            <person name="Boedeker C."/>
            <person name="Huang S."/>
            <person name="Brinkmann H."/>
            <person name="Rohde M."/>
            <person name="Jarek M."/>
            <person name="Friedl T."/>
            <person name="Seufert S."/>
            <person name="Schumacher M."/>
            <person name="Overmann J."/>
            <person name="Neumann-Schaal M."/>
            <person name="Petersen J."/>
        </authorList>
    </citation>
    <scope>NUCLEOTIDE SEQUENCE [LARGE SCALE GENOMIC DNA]</scope>
    <source>
        <strain evidence="1">PCC 7102</strain>
    </source>
</reference>
<protein>
    <submittedName>
        <fullName evidence="1">Uncharacterized protein</fullName>
    </submittedName>
</protein>
<evidence type="ECO:0000313" key="1">
    <source>
        <dbReference type="EMBL" id="RUT10231.1"/>
    </source>
</evidence>
<name>A0A3S1ATB3_9CYAN</name>
<organism evidence="1 2">
    <name type="scientific">Dulcicalothrix desertica PCC 7102</name>
    <dbReference type="NCBI Taxonomy" id="232991"/>
    <lineage>
        <taxon>Bacteria</taxon>
        <taxon>Bacillati</taxon>
        <taxon>Cyanobacteriota</taxon>
        <taxon>Cyanophyceae</taxon>
        <taxon>Nostocales</taxon>
        <taxon>Calotrichaceae</taxon>
        <taxon>Dulcicalothrix</taxon>
    </lineage>
</organism>
<dbReference type="OrthoDB" id="194883at2"/>
<dbReference type="Proteomes" id="UP000271624">
    <property type="component" value="Unassembled WGS sequence"/>
</dbReference>